<proteinExistence type="predicted"/>
<dbReference type="AlphaFoldDB" id="A0A6J8ASM8"/>
<sequence length="383" mass="44770">MEYSCTMCPYVTKYHKDFCNHIVRVHKSDPRFLVYCQVDRCGFSTKRWNSYKQHVSDYHKEVALNENINIDNNHYNIEHQDILLNPNNEPLDFNQTYINATYLLSMETKHNLSQAAISIVAENTSDLIKRHIELFKMKLRNQIQVNRPENIDEILNDDTDECYFEDLLSEHRRLAFYEKHFKMISPKSVVLSHHLKKSKNVVSRVKDHGYIIPLRELVAEFLYWVQRNHVSQGNLMTDICDGQYVKINPFFQQNPNALQIVLNNDDIEIVNPLGTHVKKHKITLFYATFANVPPEYRSKLQSIFLVAVAKSKYLKKHGVKKLLKYFIETVNTMSSMILQVEVNGLNLRVKRADTPAANNLGDFKESVGFAYKNAVHVLFQKMN</sequence>
<dbReference type="Proteomes" id="UP000507470">
    <property type="component" value="Unassembled WGS sequence"/>
</dbReference>
<evidence type="ECO:0000313" key="2">
    <source>
        <dbReference type="EMBL" id="CAC5371258.1"/>
    </source>
</evidence>
<dbReference type="OrthoDB" id="7699125at2759"/>
<organism evidence="2 3">
    <name type="scientific">Mytilus coruscus</name>
    <name type="common">Sea mussel</name>
    <dbReference type="NCBI Taxonomy" id="42192"/>
    <lineage>
        <taxon>Eukaryota</taxon>
        <taxon>Metazoa</taxon>
        <taxon>Spiralia</taxon>
        <taxon>Lophotrochozoa</taxon>
        <taxon>Mollusca</taxon>
        <taxon>Bivalvia</taxon>
        <taxon>Autobranchia</taxon>
        <taxon>Pteriomorphia</taxon>
        <taxon>Mytilida</taxon>
        <taxon>Mytiloidea</taxon>
        <taxon>Mytilidae</taxon>
        <taxon>Mytilinae</taxon>
        <taxon>Mytilus</taxon>
    </lineage>
</organism>
<name>A0A6J8ASM8_MYTCO</name>
<dbReference type="Gene3D" id="3.30.160.60">
    <property type="entry name" value="Classic Zinc Finger"/>
    <property type="match status" value="1"/>
</dbReference>
<feature type="domain" description="C2H2-type" evidence="1">
    <location>
        <begin position="34"/>
        <end position="59"/>
    </location>
</feature>
<accession>A0A6J8ASM8</accession>
<evidence type="ECO:0000259" key="1">
    <source>
        <dbReference type="SMART" id="SM00355"/>
    </source>
</evidence>
<dbReference type="InterPro" id="IPR013087">
    <property type="entry name" value="Znf_C2H2_type"/>
</dbReference>
<dbReference type="SMART" id="SM00355">
    <property type="entry name" value="ZnF_C2H2"/>
    <property type="match status" value="2"/>
</dbReference>
<protein>
    <recommendedName>
        <fullName evidence="1">C2H2-type domain-containing protein</fullName>
    </recommendedName>
</protein>
<dbReference type="EMBL" id="CACVKT020001750">
    <property type="protein sequence ID" value="CAC5371258.1"/>
    <property type="molecule type" value="Genomic_DNA"/>
</dbReference>
<feature type="domain" description="C2H2-type" evidence="1">
    <location>
        <begin position="3"/>
        <end position="26"/>
    </location>
</feature>
<gene>
    <name evidence="2" type="ORF">MCOR_9790</name>
</gene>
<evidence type="ECO:0000313" key="3">
    <source>
        <dbReference type="Proteomes" id="UP000507470"/>
    </source>
</evidence>
<keyword evidence="3" id="KW-1185">Reference proteome</keyword>
<reference evidence="2 3" key="1">
    <citation type="submission" date="2020-06" db="EMBL/GenBank/DDBJ databases">
        <authorList>
            <person name="Li R."/>
            <person name="Bekaert M."/>
        </authorList>
    </citation>
    <scope>NUCLEOTIDE SEQUENCE [LARGE SCALE GENOMIC DNA]</scope>
    <source>
        <strain evidence="3">wild</strain>
    </source>
</reference>